<keyword evidence="2" id="KW-1185">Reference proteome</keyword>
<evidence type="ECO:0000313" key="1">
    <source>
        <dbReference type="EMBL" id="PVI06531.1"/>
    </source>
</evidence>
<organism evidence="1 2">
    <name type="scientific">Periconia macrospinosa</name>
    <dbReference type="NCBI Taxonomy" id="97972"/>
    <lineage>
        <taxon>Eukaryota</taxon>
        <taxon>Fungi</taxon>
        <taxon>Dikarya</taxon>
        <taxon>Ascomycota</taxon>
        <taxon>Pezizomycotina</taxon>
        <taxon>Dothideomycetes</taxon>
        <taxon>Pleosporomycetidae</taxon>
        <taxon>Pleosporales</taxon>
        <taxon>Massarineae</taxon>
        <taxon>Periconiaceae</taxon>
        <taxon>Periconia</taxon>
    </lineage>
</organism>
<reference evidence="1 2" key="1">
    <citation type="journal article" date="2018" name="Sci. Rep.">
        <title>Comparative genomics provides insights into the lifestyle and reveals functional heterogeneity of dark septate endophytic fungi.</title>
        <authorList>
            <person name="Knapp D.G."/>
            <person name="Nemeth J.B."/>
            <person name="Barry K."/>
            <person name="Hainaut M."/>
            <person name="Henrissat B."/>
            <person name="Johnson J."/>
            <person name="Kuo A."/>
            <person name="Lim J.H.P."/>
            <person name="Lipzen A."/>
            <person name="Nolan M."/>
            <person name="Ohm R.A."/>
            <person name="Tamas L."/>
            <person name="Grigoriev I.V."/>
            <person name="Spatafora J.W."/>
            <person name="Nagy L.G."/>
            <person name="Kovacs G.M."/>
        </authorList>
    </citation>
    <scope>NUCLEOTIDE SEQUENCE [LARGE SCALE GENOMIC DNA]</scope>
    <source>
        <strain evidence="1 2">DSE2036</strain>
    </source>
</reference>
<name>A0A2V1E7N9_9PLEO</name>
<proteinExistence type="predicted"/>
<protein>
    <submittedName>
        <fullName evidence="1">Uncharacterized protein</fullName>
    </submittedName>
</protein>
<dbReference type="AlphaFoldDB" id="A0A2V1E7N9"/>
<evidence type="ECO:0000313" key="2">
    <source>
        <dbReference type="Proteomes" id="UP000244855"/>
    </source>
</evidence>
<dbReference type="Proteomes" id="UP000244855">
    <property type="component" value="Unassembled WGS sequence"/>
</dbReference>
<accession>A0A2V1E7N9</accession>
<dbReference type="EMBL" id="KZ805308">
    <property type="protein sequence ID" value="PVI06531.1"/>
    <property type="molecule type" value="Genomic_DNA"/>
</dbReference>
<gene>
    <name evidence="1" type="ORF">DM02DRAFT_425062</name>
</gene>
<sequence>MHVFQGAMAQPRYPFFFYHEPPIMMHHELTSRLGPTVQATANNPAVTFSTPAHEIIR</sequence>